<protein>
    <submittedName>
        <fullName evidence="1">Uncharacterized protein</fullName>
    </submittedName>
</protein>
<proteinExistence type="predicted"/>
<sequence>MRSCPSDGTKSRVKVFDLLKAVLIIVNDLPDFYQLDKFPSKVKFTGSLFFISDGEIEIDPDILNVFDSNIAEPKIFAR</sequence>
<evidence type="ECO:0000313" key="1">
    <source>
        <dbReference type="EMBL" id="MDI2091757.1"/>
    </source>
</evidence>
<dbReference type="Proteomes" id="UP001431634">
    <property type="component" value="Unassembled WGS sequence"/>
</dbReference>
<name>A0ABT6Q3S7_9PROT</name>
<dbReference type="RefSeq" id="WP_281448842.1">
    <property type="nucleotide sequence ID" value="NZ_JASBAO010000001.1"/>
</dbReference>
<reference evidence="1" key="1">
    <citation type="submission" date="2023-05" db="EMBL/GenBank/DDBJ databases">
        <title>Whole genome sequence of Commensalibacter sp.</title>
        <authorList>
            <person name="Charoenyingcharoen P."/>
            <person name="Yukphan P."/>
        </authorList>
    </citation>
    <scope>NUCLEOTIDE SEQUENCE</scope>
    <source>
        <strain evidence="1">TBRC 16381</strain>
    </source>
</reference>
<keyword evidence="2" id="KW-1185">Reference proteome</keyword>
<organism evidence="1 2">
    <name type="scientific">Commensalibacter oyaizuii</name>
    <dbReference type="NCBI Taxonomy" id="3043873"/>
    <lineage>
        <taxon>Bacteria</taxon>
        <taxon>Pseudomonadati</taxon>
        <taxon>Pseudomonadota</taxon>
        <taxon>Alphaproteobacteria</taxon>
        <taxon>Acetobacterales</taxon>
        <taxon>Acetobacteraceae</taxon>
    </lineage>
</organism>
<comment type="caution">
    <text evidence="1">The sequence shown here is derived from an EMBL/GenBank/DDBJ whole genome shotgun (WGS) entry which is preliminary data.</text>
</comment>
<dbReference type="EMBL" id="JASBAO010000001">
    <property type="protein sequence ID" value="MDI2091757.1"/>
    <property type="molecule type" value="Genomic_DNA"/>
</dbReference>
<gene>
    <name evidence="1" type="ORF">QJV27_10315</name>
</gene>
<accession>A0ABT6Q3S7</accession>
<evidence type="ECO:0000313" key="2">
    <source>
        <dbReference type="Proteomes" id="UP001431634"/>
    </source>
</evidence>